<dbReference type="Gene3D" id="2.120.10.60">
    <property type="entry name" value="Tricorn protease N-terminal domain"/>
    <property type="match status" value="1"/>
</dbReference>
<dbReference type="PANTHER" id="PTHR36842:SF1">
    <property type="entry name" value="PROTEIN TOLB"/>
    <property type="match status" value="1"/>
</dbReference>
<gene>
    <name evidence="2" type="ORF">SG34_032975</name>
</gene>
<dbReference type="PROSITE" id="PS51257">
    <property type="entry name" value="PROKAR_LIPOPROTEIN"/>
    <property type="match status" value="1"/>
</dbReference>
<organism evidence="2 3">
    <name type="scientific">Thalassomonas viridans</name>
    <dbReference type="NCBI Taxonomy" id="137584"/>
    <lineage>
        <taxon>Bacteria</taxon>
        <taxon>Pseudomonadati</taxon>
        <taxon>Pseudomonadota</taxon>
        <taxon>Gammaproteobacteria</taxon>
        <taxon>Alteromonadales</taxon>
        <taxon>Colwelliaceae</taxon>
        <taxon>Thalassomonas</taxon>
    </lineage>
</organism>
<dbReference type="PANTHER" id="PTHR36842">
    <property type="entry name" value="PROTEIN TOLB HOMOLOG"/>
    <property type="match status" value="1"/>
</dbReference>
<proteinExistence type="predicted"/>
<feature type="chain" id="PRO_5041929654" evidence="1">
    <location>
        <begin position="31"/>
        <end position="300"/>
    </location>
</feature>
<keyword evidence="1" id="KW-0732">Signal</keyword>
<reference evidence="2 3" key="1">
    <citation type="journal article" date="2015" name="Genome Announc.">
        <title>Draft Genome Sequences of Marine Isolates of Thalassomonas viridans and Thalassomonas actiniarum.</title>
        <authorList>
            <person name="Olonade I."/>
            <person name="van Zyl L.J."/>
            <person name="Trindade M."/>
        </authorList>
    </citation>
    <scope>NUCLEOTIDE SEQUENCE [LARGE SCALE GENOMIC DNA]</scope>
    <source>
        <strain evidence="2 3">XOM25</strain>
    </source>
</reference>
<feature type="signal peptide" evidence="1">
    <location>
        <begin position="1"/>
        <end position="30"/>
    </location>
</feature>
<keyword evidence="3" id="KW-1185">Reference proteome</keyword>
<dbReference type="RefSeq" id="WP_053046865.1">
    <property type="nucleotide sequence ID" value="NZ_CP059734.1"/>
</dbReference>
<dbReference type="InterPro" id="IPR011042">
    <property type="entry name" value="6-blade_b-propeller_TolB-like"/>
</dbReference>
<evidence type="ECO:0000313" key="2">
    <source>
        <dbReference type="EMBL" id="WDE08719.1"/>
    </source>
</evidence>
<sequence>MRILRKNNLKMYAFAILLTALFSCSQEAKATSYIIAYSAMESGNGDIYLSNIEGKSKIKITDHPGGDGYAAWSPDGKRIAFYAKYDGRKTWSIHTMNSDGTNRKRLTHAEGKWDNSPAWSPDGKKIAFSREYKNSDGKWQAEIWIMNADGSELSQIKPLKGGGPHFTQDGRLVFHSEFDNKKSEISIADIDGKNISHLTDNKAEEWHPEVSPDGKQIAFMSDREGGYDIYVMNIDGSNQKRLTYSKAADWYPSWSPDGSKLIFSSDTGKYFDIYMVNKDDSSVQKIITNGSQAAWLKIRN</sequence>
<accession>A0AAE9ZA24</accession>
<evidence type="ECO:0000313" key="3">
    <source>
        <dbReference type="Proteomes" id="UP000032352"/>
    </source>
</evidence>
<dbReference type="Proteomes" id="UP000032352">
    <property type="component" value="Chromosome pTvir"/>
</dbReference>
<dbReference type="KEGG" id="tvd:SG34_032975"/>
<dbReference type="SUPFAM" id="SSF69304">
    <property type="entry name" value="Tricorn protease N-terminal domain"/>
    <property type="match status" value="1"/>
</dbReference>
<evidence type="ECO:0000256" key="1">
    <source>
        <dbReference type="SAM" id="SignalP"/>
    </source>
</evidence>
<name>A0AAE9ZA24_9GAMM</name>
<protein>
    <submittedName>
        <fullName evidence="2">PD40 domain-containing protein</fullName>
    </submittedName>
</protein>
<dbReference type="EMBL" id="CP059734">
    <property type="protein sequence ID" value="WDE08719.1"/>
    <property type="molecule type" value="Genomic_DNA"/>
</dbReference>
<dbReference type="Gene3D" id="2.120.10.30">
    <property type="entry name" value="TolB, C-terminal domain"/>
    <property type="match status" value="1"/>
</dbReference>
<reference evidence="2 3" key="2">
    <citation type="journal article" date="2022" name="Mar. Drugs">
        <title>Bioassay-Guided Fractionation Leads to the Detection of Cholic Acid Generated by the Rare Thalassomonas sp.</title>
        <authorList>
            <person name="Pheiffer F."/>
            <person name="Schneider Y.K."/>
            <person name="Hansen E.H."/>
            <person name="Andersen J.H."/>
            <person name="Isaksson J."/>
            <person name="Busche T."/>
            <person name="R C."/>
            <person name="Kalinowski J."/>
            <person name="Zyl L.V."/>
            <person name="Trindade M."/>
        </authorList>
    </citation>
    <scope>NUCLEOTIDE SEQUENCE [LARGE SCALE GENOMIC DNA]</scope>
    <source>
        <strain evidence="2 3">XOM25</strain>
    </source>
</reference>
<dbReference type="Pfam" id="PF26549">
    <property type="entry name" value="Tricorn_N"/>
    <property type="match status" value="2"/>
</dbReference>
<dbReference type="AlphaFoldDB" id="A0AAE9ZA24"/>